<dbReference type="PIRSF" id="PIRSF034445">
    <property type="entry name" value="CpxP_Spy"/>
    <property type="match status" value="1"/>
</dbReference>
<feature type="signal peptide" evidence="6">
    <location>
        <begin position="1"/>
        <end position="25"/>
    </location>
</feature>
<dbReference type="PATRIC" id="fig|1122207.3.peg.2210"/>
<dbReference type="EMBL" id="JAMB01000009">
    <property type="protein sequence ID" value="ETX10282.1"/>
    <property type="molecule type" value="Genomic_DNA"/>
</dbReference>
<comment type="similarity">
    <text evidence="2">Belongs to the CpxP/Spy family.</text>
</comment>
<evidence type="ECO:0000256" key="4">
    <source>
        <dbReference type="ARBA" id="ARBA00022764"/>
    </source>
</evidence>
<dbReference type="STRING" id="1122207.MUS1_15305"/>
<dbReference type="PANTHER" id="PTHR38102:SF1">
    <property type="entry name" value="PERIPLASMIC CHAPERONE SPY"/>
    <property type="match status" value="1"/>
</dbReference>
<gene>
    <name evidence="7" type="primary">cpxP</name>
    <name evidence="7" type="ORF">MUS1_15305</name>
</gene>
<proteinExistence type="inferred from homology"/>
<dbReference type="eggNOG" id="COG3678">
    <property type="taxonomic scope" value="Bacteria"/>
</dbReference>
<evidence type="ECO:0000256" key="5">
    <source>
        <dbReference type="SAM" id="MobiDB-lite"/>
    </source>
</evidence>
<dbReference type="OrthoDB" id="6105813at2"/>
<protein>
    <submittedName>
        <fullName evidence="7">Periplasmic repressor CpxP</fullName>
    </submittedName>
</protein>
<dbReference type="GO" id="GO:0030288">
    <property type="term" value="C:outer membrane-bounded periplasmic space"/>
    <property type="evidence" value="ECO:0007669"/>
    <property type="project" value="TreeGrafter"/>
</dbReference>
<reference evidence="7 8" key="1">
    <citation type="submission" date="2014-01" db="EMBL/GenBank/DDBJ databases">
        <title>Marinomonas ushuaiensis DSM 15871 Genome Sequencing.</title>
        <authorList>
            <person name="Lai Q."/>
            <person name="Shao Z.S."/>
        </authorList>
    </citation>
    <scope>NUCLEOTIDE SEQUENCE [LARGE SCALE GENOMIC DNA]</scope>
    <source>
        <strain evidence="7 8">DSM 15871</strain>
    </source>
</reference>
<dbReference type="Proteomes" id="UP000054058">
    <property type="component" value="Unassembled WGS sequence"/>
</dbReference>
<dbReference type="NCBIfam" id="NF009391">
    <property type="entry name" value="PRK12750.1"/>
    <property type="match status" value="1"/>
</dbReference>
<feature type="chain" id="PRO_5004976934" evidence="6">
    <location>
        <begin position="26"/>
        <end position="165"/>
    </location>
</feature>
<keyword evidence="4" id="KW-0574">Periplasm</keyword>
<keyword evidence="3 6" id="KW-0732">Signal</keyword>
<evidence type="ECO:0000313" key="8">
    <source>
        <dbReference type="Proteomes" id="UP000054058"/>
    </source>
</evidence>
<accession>X7E2V0</accession>
<organism evidence="7 8">
    <name type="scientific">Marinomonas ushuaiensis DSM 15871</name>
    <dbReference type="NCBI Taxonomy" id="1122207"/>
    <lineage>
        <taxon>Bacteria</taxon>
        <taxon>Pseudomonadati</taxon>
        <taxon>Pseudomonadota</taxon>
        <taxon>Gammaproteobacteria</taxon>
        <taxon>Oceanospirillales</taxon>
        <taxon>Oceanospirillaceae</taxon>
        <taxon>Marinomonas</taxon>
    </lineage>
</organism>
<dbReference type="Pfam" id="PF07813">
    <property type="entry name" value="LTXXQ"/>
    <property type="match status" value="1"/>
</dbReference>
<sequence length="165" mass="18896">MKMTKKLIIASVVLPLVLSTGSAFAFGGKDNKGHKGECRVGMDRGIMKQLELTDIQKEQFKTLRKATKEERKNKGKDKPEQHQAKRLADFEKVNSLLLADKFDPAKATEIAQKMAQKQIKRQVSLLNNQYQMISILTPEQKTKFVELQKERLNDCAEKRADRHDK</sequence>
<dbReference type="CDD" id="cd09916">
    <property type="entry name" value="CpxP_like"/>
    <property type="match status" value="1"/>
</dbReference>
<dbReference type="InterPro" id="IPR012899">
    <property type="entry name" value="LTXXQ"/>
</dbReference>
<dbReference type="RefSeq" id="WP_036162349.1">
    <property type="nucleotide sequence ID" value="NZ_JAMB01000009.1"/>
</dbReference>
<dbReference type="AlphaFoldDB" id="X7E2V0"/>
<comment type="caution">
    <text evidence="7">The sequence shown here is derived from an EMBL/GenBank/DDBJ whole genome shotgun (WGS) entry which is preliminary data.</text>
</comment>
<evidence type="ECO:0000256" key="3">
    <source>
        <dbReference type="ARBA" id="ARBA00022729"/>
    </source>
</evidence>
<dbReference type="GO" id="GO:0051082">
    <property type="term" value="F:unfolded protein binding"/>
    <property type="evidence" value="ECO:0007669"/>
    <property type="project" value="TreeGrafter"/>
</dbReference>
<feature type="region of interest" description="Disordered" evidence="5">
    <location>
        <begin position="62"/>
        <end position="86"/>
    </location>
</feature>
<evidence type="ECO:0000313" key="7">
    <source>
        <dbReference type="EMBL" id="ETX10282.1"/>
    </source>
</evidence>
<comment type="subcellular location">
    <subcellularLocation>
        <location evidence="1">Periplasm</location>
    </subcellularLocation>
</comment>
<evidence type="ECO:0000256" key="2">
    <source>
        <dbReference type="ARBA" id="ARBA00008441"/>
    </source>
</evidence>
<dbReference type="PANTHER" id="PTHR38102">
    <property type="entry name" value="PERIPLASMIC CHAPERONE SPY"/>
    <property type="match status" value="1"/>
</dbReference>
<dbReference type="InterPro" id="IPR052211">
    <property type="entry name" value="Cpx_auxiliary_protein"/>
</dbReference>
<name>X7E2V0_9GAMM</name>
<keyword evidence="8" id="KW-1185">Reference proteome</keyword>
<dbReference type="Gene3D" id="1.20.120.1490">
    <property type="match status" value="1"/>
</dbReference>
<evidence type="ECO:0000256" key="1">
    <source>
        <dbReference type="ARBA" id="ARBA00004418"/>
    </source>
</evidence>
<evidence type="ECO:0000256" key="6">
    <source>
        <dbReference type="SAM" id="SignalP"/>
    </source>
</evidence>